<evidence type="ECO:0000313" key="2">
    <source>
        <dbReference type="EMBL" id="EMY27276.1"/>
    </source>
</evidence>
<organism evidence="2 3">
    <name type="scientific">Leptospira interrogans serovar Australis str. 200703203</name>
    <dbReference type="NCBI Taxonomy" id="1085541"/>
    <lineage>
        <taxon>Bacteria</taxon>
        <taxon>Pseudomonadati</taxon>
        <taxon>Spirochaetota</taxon>
        <taxon>Spirochaetia</taxon>
        <taxon>Leptospirales</taxon>
        <taxon>Leptospiraceae</taxon>
        <taxon>Leptospira</taxon>
    </lineage>
</organism>
<evidence type="ECO:0000313" key="3">
    <source>
        <dbReference type="Proteomes" id="UP000012220"/>
    </source>
</evidence>
<gene>
    <name evidence="2" type="ORF">LEP1GSC115_3914</name>
</gene>
<feature type="compositionally biased region" description="Basic residues" evidence="1">
    <location>
        <begin position="1"/>
        <end position="10"/>
    </location>
</feature>
<dbReference type="BioCyc" id="LINT1085541:G11IQ-1174-MONOMER"/>
<sequence length="72" mass="9004">MCRGSLRLRRRPSENSRARKRGRPFSDGKTPNKNFQKYLEFLKEDSITILILHKPKKWMKFRRWERYWKYVS</sequence>
<evidence type="ECO:0000256" key="1">
    <source>
        <dbReference type="SAM" id="MobiDB-lite"/>
    </source>
</evidence>
<dbReference type="Proteomes" id="UP000012220">
    <property type="component" value="Unassembled WGS sequence"/>
</dbReference>
<dbReference type="EMBL" id="AHNY02000048">
    <property type="protein sequence ID" value="EMY27276.1"/>
    <property type="molecule type" value="Genomic_DNA"/>
</dbReference>
<protein>
    <submittedName>
        <fullName evidence="2">Uncharacterized protein</fullName>
    </submittedName>
</protein>
<accession>N1UUG2</accession>
<name>N1UUG2_LEPIR</name>
<dbReference type="AlphaFoldDB" id="N1UUG2"/>
<comment type="caution">
    <text evidence="2">The sequence shown here is derived from an EMBL/GenBank/DDBJ whole genome shotgun (WGS) entry which is preliminary data.</text>
</comment>
<reference evidence="2 3" key="1">
    <citation type="submission" date="2013-02" db="EMBL/GenBank/DDBJ databases">
        <authorList>
            <person name="Harkins D.M."/>
            <person name="Durkin A.S."/>
            <person name="Brinkac L.M."/>
            <person name="Haft D.H."/>
            <person name="Selengut J.D."/>
            <person name="Sanka R."/>
            <person name="DePew J."/>
            <person name="Purushe J."/>
            <person name="Picardeau M."/>
            <person name="Werts C."/>
            <person name="Goarant C."/>
            <person name="Vinetz J.M."/>
            <person name="Sutton G.G."/>
            <person name="Nierman W.C."/>
            <person name="Fouts D.E."/>
        </authorList>
    </citation>
    <scope>NUCLEOTIDE SEQUENCE [LARGE SCALE GENOMIC DNA]</scope>
    <source>
        <strain evidence="2 3">200703203</strain>
    </source>
</reference>
<proteinExistence type="predicted"/>
<feature type="region of interest" description="Disordered" evidence="1">
    <location>
        <begin position="1"/>
        <end position="32"/>
    </location>
</feature>